<dbReference type="EMBL" id="MFYX01000157">
    <property type="protein sequence ID" value="OGJ99943.1"/>
    <property type="molecule type" value="Genomic_DNA"/>
</dbReference>
<dbReference type="Proteomes" id="UP000179243">
    <property type="component" value="Unassembled WGS sequence"/>
</dbReference>
<feature type="domain" description="Polysaccharide pyruvyl transferase" evidence="1">
    <location>
        <begin position="159"/>
        <end position="374"/>
    </location>
</feature>
<sequence length="451" mass="51957">MSDSKNNIFVPEYVPLENKGEEAIICGMADVIYPDSASTFVILDTKLNKIINEDHFVRYPNKWFYPSWRRQEFTISVQPAAVWSSICSLIRNVLNRIIPMWVLWEPFPNRYNRFILKSTWFKNKVRRKALEEVLKCGYLIAGHDGAFDEYDCHVINLMHEFGMRYGIFGSSMKTKTKSKYIISVFEKTLQNADFIYCRDRIAFDWAKNKFKHLNIQLAPDPAFGMRPASQNDVDEMIEREGLIRLFTKPVIMVTCAEPAPIERHSFKNIPLRKKKNVHRDFLASIFDYIVNKHDAHILFIPHAIGPTPGLDDRKIANDVIRRMQRFDMATNLVGDFSGRILKGLVSRADLLIGERIHSIIGAFGVNTPFISMGVEQDNRVMGIIGEMCECHDLIYLLNDANQASFETFFDNVWSAKTTLKERLSKTSMIINGRLATVGNEIKDIIRGKEID</sequence>
<reference evidence="2 3" key="1">
    <citation type="journal article" date="2016" name="Nat. Commun.">
        <title>Thousands of microbial genomes shed light on interconnected biogeochemical processes in an aquifer system.</title>
        <authorList>
            <person name="Anantharaman K."/>
            <person name="Brown C.T."/>
            <person name="Hug L.A."/>
            <person name="Sharon I."/>
            <person name="Castelle C.J."/>
            <person name="Probst A.J."/>
            <person name="Thomas B.C."/>
            <person name="Singh A."/>
            <person name="Wilkins M.J."/>
            <person name="Karaoz U."/>
            <person name="Brodie E.L."/>
            <person name="Williams K.H."/>
            <person name="Hubbard S.S."/>
            <person name="Banfield J.F."/>
        </authorList>
    </citation>
    <scope>NUCLEOTIDE SEQUENCE [LARGE SCALE GENOMIC DNA]</scope>
</reference>
<protein>
    <recommendedName>
        <fullName evidence="1">Polysaccharide pyruvyl transferase domain-containing protein</fullName>
    </recommendedName>
</protein>
<dbReference type="AlphaFoldDB" id="A0A1F7EZX4"/>
<organism evidence="2 3">
    <name type="scientific">Candidatus Raymondbacteria bacterium RIFOXYD12_FULL_49_13</name>
    <dbReference type="NCBI Taxonomy" id="1817890"/>
    <lineage>
        <taxon>Bacteria</taxon>
        <taxon>Raymondiibacteriota</taxon>
    </lineage>
</organism>
<dbReference type="PANTHER" id="PTHR36836">
    <property type="entry name" value="COLANIC ACID BIOSYNTHESIS PROTEIN WCAK"/>
    <property type="match status" value="1"/>
</dbReference>
<evidence type="ECO:0000259" key="1">
    <source>
        <dbReference type="Pfam" id="PF04230"/>
    </source>
</evidence>
<evidence type="ECO:0000313" key="2">
    <source>
        <dbReference type="EMBL" id="OGJ99943.1"/>
    </source>
</evidence>
<dbReference type="Pfam" id="PF04230">
    <property type="entry name" value="PS_pyruv_trans"/>
    <property type="match status" value="1"/>
</dbReference>
<gene>
    <name evidence="2" type="ORF">A2519_00375</name>
</gene>
<proteinExistence type="predicted"/>
<dbReference type="PANTHER" id="PTHR36836:SF1">
    <property type="entry name" value="COLANIC ACID BIOSYNTHESIS PROTEIN WCAK"/>
    <property type="match status" value="1"/>
</dbReference>
<dbReference type="InterPro" id="IPR007345">
    <property type="entry name" value="Polysacch_pyruvyl_Trfase"/>
</dbReference>
<comment type="caution">
    <text evidence="2">The sequence shown here is derived from an EMBL/GenBank/DDBJ whole genome shotgun (WGS) entry which is preliminary data.</text>
</comment>
<name>A0A1F7EZX4_UNCRA</name>
<evidence type="ECO:0000313" key="3">
    <source>
        <dbReference type="Proteomes" id="UP000179243"/>
    </source>
</evidence>
<accession>A0A1F7EZX4</accession>